<dbReference type="InterPro" id="IPR027417">
    <property type="entry name" value="P-loop_NTPase"/>
</dbReference>
<reference evidence="16" key="3">
    <citation type="submission" date="2025-09" db="UniProtKB">
        <authorList>
            <consortium name="Ensembl"/>
        </authorList>
    </citation>
    <scope>IDENTIFICATION</scope>
</reference>
<dbReference type="PROSITE" id="PS50052">
    <property type="entry name" value="GUANYLATE_KINASE_2"/>
    <property type="match status" value="1"/>
</dbReference>
<dbReference type="PROSITE" id="PS50106">
    <property type="entry name" value="PDZ"/>
    <property type="match status" value="3"/>
</dbReference>
<dbReference type="InterPro" id="IPR001478">
    <property type="entry name" value="PDZ"/>
</dbReference>
<dbReference type="InterPro" id="IPR005417">
    <property type="entry name" value="ZO"/>
</dbReference>
<dbReference type="FunFam" id="3.40.50.300:FF:000110">
    <property type="entry name" value="tight junction protein ZO-1 isoform X1"/>
    <property type="match status" value="1"/>
</dbReference>
<comment type="similarity">
    <text evidence="3">Belongs to the MAGUK family.</text>
</comment>
<feature type="compositionally biased region" description="Basic and acidic residues" evidence="12">
    <location>
        <begin position="121"/>
        <end position="262"/>
    </location>
</feature>
<dbReference type="PROSITE" id="PS50002">
    <property type="entry name" value="SH3"/>
    <property type="match status" value="1"/>
</dbReference>
<evidence type="ECO:0000313" key="16">
    <source>
        <dbReference type="Ensembl" id="ENSONIP00000075486.1"/>
    </source>
</evidence>
<sequence>MGFGIAVSGGRDNPNEDTGETSIVVSDVLQGGPADGLLFENDRVVQVNAIPMDGAIHSFAVQTLRKCGKVAKIVIKRPRKVPVNVLNRQPSPDDRVFNNDYNDDYNYDQDRRSVYSARSGGGRDHSLERERGGYMDSERDLSLDRQYRRDGSRGRTLDREYSPDRRYKSEHALDRDYSPDRRYRSDRGLDRDYSPDRRYRSDRALDRDHSPDRRYRSDRTLDRNESPDPRYRRDSPGRGRGRDQSYDRGLDRIASEPRKYDEPIKRSKPVNVLLLKNHPNEEYGLRLGSQLFIKEMTSTGLASKDGNLQEGDIILKINGTVTENLSLSDAGKLIEKSRGKLQLVVQRDKKKILVRIPPMVDSDSELDGERNSKLKSSRSYAVEDPPSRLAKMGAMPTPFRGADRDVEDKAPLQVHAPPKVPLKPSAEDLEIYGPNTVMVRFQKGDSVGLRLAGGNDVGIFIAGVQEDSAAEQEGLRTGDQIMRVNNRDFRGMVREDAVLYLLEIPKGEEVTILAQSKPEVYKDVLASGRGDSFFIRTHFEYEKEAPQSLPFSRGEVFKVTDTLYDGKLGNWLAIRSDKNNQLLEKGIIPNKSRAEQMANVQNAARAASGNDRGDFWRMRGQRAAKKKDLRKSRDDQGNVPATRFPAYERVVLREAGFRRPVVIFGPISDVVNEKLATELPDQFVIAKTEPKDAGSEKSSGVVRLNSIRQIIEQDRHALLDVTPKAVDTLNYTQWYPIVLFLNPDSKQGVKTMRNRLIPGSNRSARKLYEQALRLKKSCSHLFTDTIDLNSANDAWYGSVKDSIREQQDKAVWVCEGKVDGSEEDLDLQDDRMSYLSAMSDYLSMDSRMTSDYDDTADEGGAYTDNELDETLDEPHPVSAISRSSEPVLADEVAASPPVKPVKPTIARQPVNQSSEDQSPGKDEEEDPANKSFLGKIKAFEKMDHLARAQRILELQEAENARVSNAVFLHGTAVNFRAGTDTAGSFQLTFGS</sequence>
<evidence type="ECO:0000256" key="4">
    <source>
        <dbReference type="ARBA" id="ARBA00022427"/>
    </source>
</evidence>
<dbReference type="Proteomes" id="UP000005207">
    <property type="component" value="Linkage group LG7"/>
</dbReference>
<protein>
    <submittedName>
        <fullName evidence="16">Tight junction protein 2a (zona occludens 2)</fullName>
    </submittedName>
</protein>
<keyword evidence="17" id="KW-1185">Reference proteome</keyword>
<keyword evidence="4" id="KW-0796">Tight junction</keyword>
<feature type="region of interest" description="Disordered" evidence="12">
    <location>
        <begin position="361"/>
        <end position="394"/>
    </location>
</feature>
<evidence type="ECO:0000259" key="14">
    <source>
        <dbReference type="PROSITE" id="PS50052"/>
    </source>
</evidence>
<dbReference type="InterPro" id="IPR036028">
    <property type="entry name" value="SH3-like_dom_sf"/>
</dbReference>
<dbReference type="Ensembl" id="ENSONIT00000076460.1">
    <property type="protein sequence ID" value="ENSONIP00000075486.1"/>
    <property type="gene ID" value="ENSONIG00000012808.2"/>
</dbReference>
<dbReference type="Gene3D" id="2.30.30.40">
    <property type="entry name" value="SH3 Domains"/>
    <property type="match status" value="1"/>
</dbReference>
<keyword evidence="5 11" id="KW-0728">SH3 domain</keyword>
<evidence type="ECO:0000256" key="1">
    <source>
        <dbReference type="ARBA" id="ARBA00004413"/>
    </source>
</evidence>
<feature type="domain" description="SH3" evidence="13">
    <location>
        <begin position="530"/>
        <end position="598"/>
    </location>
</feature>
<evidence type="ECO:0000313" key="17">
    <source>
        <dbReference type="Proteomes" id="UP000005207"/>
    </source>
</evidence>
<keyword evidence="7" id="KW-0597">Phosphoprotein</keyword>
<gene>
    <name evidence="16" type="primary">TJP2</name>
    <name evidence="16" type="synonym">tjp2a</name>
</gene>
<dbReference type="GO" id="GO:0045216">
    <property type="term" value="P:cell-cell junction organization"/>
    <property type="evidence" value="ECO:0007669"/>
    <property type="project" value="TreeGrafter"/>
</dbReference>
<dbReference type="AlphaFoldDB" id="A0A669ERU0"/>
<dbReference type="SUPFAM" id="SSF50156">
    <property type="entry name" value="PDZ domain-like"/>
    <property type="match status" value="3"/>
</dbReference>
<feature type="domain" description="Guanylate kinase-like" evidence="14">
    <location>
        <begin position="702"/>
        <end position="804"/>
    </location>
</feature>
<dbReference type="GO" id="GO:0150105">
    <property type="term" value="P:protein localization to cell-cell junction"/>
    <property type="evidence" value="ECO:0007669"/>
    <property type="project" value="TreeGrafter"/>
</dbReference>
<dbReference type="GeneTree" id="ENSGT00940000158634"/>
<dbReference type="PRINTS" id="PR01597">
    <property type="entry name" value="ZONOCCLUDNS"/>
</dbReference>
<dbReference type="CDD" id="cd06728">
    <property type="entry name" value="PDZ2_ZO1-like_ds"/>
    <property type="match status" value="1"/>
</dbReference>
<dbReference type="PANTHER" id="PTHR13865">
    <property type="entry name" value="TIGHT JUNCTION PROTEIN"/>
    <property type="match status" value="1"/>
</dbReference>
<feature type="domain" description="PDZ" evidence="15">
    <location>
        <begin position="435"/>
        <end position="516"/>
    </location>
</feature>
<evidence type="ECO:0000256" key="9">
    <source>
        <dbReference type="ARBA" id="ARBA00022949"/>
    </source>
</evidence>
<feature type="domain" description="PDZ" evidence="15">
    <location>
        <begin position="271"/>
        <end position="349"/>
    </location>
</feature>
<dbReference type="GO" id="GO:0005923">
    <property type="term" value="C:bicellular tight junction"/>
    <property type="evidence" value="ECO:0007669"/>
    <property type="project" value="UniProtKB-SubCell"/>
</dbReference>
<evidence type="ECO:0000259" key="15">
    <source>
        <dbReference type="PROSITE" id="PS50106"/>
    </source>
</evidence>
<dbReference type="GO" id="GO:0050839">
    <property type="term" value="F:cell adhesion molecule binding"/>
    <property type="evidence" value="ECO:0007669"/>
    <property type="project" value="TreeGrafter"/>
</dbReference>
<accession>A0A669ERU0</accession>
<evidence type="ECO:0000256" key="2">
    <source>
        <dbReference type="ARBA" id="ARBA00004435"/>
    </source>
</evidence>
<dbReference type="Gene3D" id="2.30.42.10">
    <property type="match status" value="3"/>
</dbReference>
<keyword evidence="10" id="KW-0472">Membrane</keyword>
<dbReference type="GO" id="GO:0098609">
    <property type="term" value="P:cell-cell adhesion"/>
    <property type="evidence" value="ECO:0007669"/>
    <property type="project" value="TreeGrafter"/>
</dbReference>
<dbReference type="SUPFAM" id="SSF50044">
    <property type="entry name" value="SH3-domain"/>
    <property type="match status" value="1"/>
</dbReference>
<organism evidence="16 17">
    <name type="scientific">Oreochromis niloticus</name>
    <name type="common">Nile tilapia</name>
    <name type="synonym">Tilapia nilotica</name>
    <dbReference type="NCBI Taxonomy" id="8128"/>
    <lineage>
        <taxon>Eukaryota</taxon>
        <taxon>Metazoa</taxon>
        <taxon>Chordata</taxon>
        <taxon>Craniata</taxon>
        <taxon>Vertebrata</taxon>
        <taxon>Euteleostomi</taxon>
        <taxon>Actinopterygii</taxon>
        <taxon>Neopterygii</taxon>
        <taxon>Teleostei</taxon>
        <taxon>Neoteleostei</taxon>
        <taxon>Acanthomorphata</taxon>
        <taxon>Ovalentaria</taxon>
        <taxon>Cichlomorphae</taxon>
        <taxon>Cichliformes</taxon>
        <taxon>Cichlidae</taxon>
        <taxon>African cichlids</taxon>
        <taxon>Pseudocrenilabrinae</taxon>
        <taxon>Oreochromini</taxon>
        <taxon>Oreochromis</taxon>
    </lineage>
</organism>
<dbReference type="GO" id="GO:1905605">
    <property type="term" value="P:positive regulation of blood-brain barrier permeability"/>
    <property type="evidence" value="ECO:0007669"/>
    <property type="project" value="TreeGrafter"/>
</dbReference>
<keyword evidence="9" id="KW-0965">Cell junction</keyword>
<dbReference type="Pfam" id="PF00625">
    <property type="entry name" value="Guanylate_kin"/>
    <property type="match status" value="1"/>
</dbReference>
<evidence type="ECO:0000256" key="11">
    <source>
        <dbReference type="PROSITE-ProRule" id="PRU00192"/>
    </source>
</evidence>
<proteinExistence type="inferred from homology"/>
<dbReference type="SUPFAM" id="SSF52540">
    <property type="entry name" value="P-loop containing nucleoside triphosphate hydrolases"/>
    <property type="match status" value="1"/>
</dbReference>
<dbReference type="CDD" id="cd06727">
    <property type="entry name" value="PDZ1_ZO1-like"/>
    <property type="match status" value="1"/>
</dbReference>
<feature type="region of interest" description="Disordered" evidence="12">
    <location>
        <begin position="84"/>
        <end position="262"/>
    </location>
</feature>
<dbReference type="FunFam" id="2.30.42.10:FF:000009">
    <property type="entry name" value="Putative tight junction protein ZO-1"/>
    <property type="match status" value="1"/>
</dbReference>
<dbReference type="InterPro" id="IPR008144">
    <property type="entry name" value="Guanylate_kin-like_dom"/>
</dbReference>
<evidence type="ECO:0000256" key="12">
    <source>
        <dbReference type="SAM" id="MobiDB-lite"/>
    </source>
</evidence>
<dbReference type="SMART" id="SM00072">
    <property type="entry name" value="GuKc"/>
    <property type="match status" value="1"/>
</dbReference>
<reference evidence="17" key="1">
    <citation type="submission" date="2012-01" db="EMBL/GenBank/DDBJ databases">
        <title>The Genome Sequence of Oreochromis niloticus (Nile Tilapia).</title>
        <authorList>
            <consortium name="Broad Institute Genome Assembly Team"/>
            <consortium name="Broad Institute Sequencing Platform"/>
            <person name="Di Palma F."/>
            <person name="Johnson J."/>
            <person name="Lander E.S."/>
            <person name="Lindblad-Toh K."/>
        </authorList>
    </citation>
    <scope>NUCLEOTIDE SEQUENCE [LARGE SCALE GENOMIC DNA]</scope>
</reference>
<keyword evidence="8" id="KW-0677">Repeat</keyword>
<evidence type="ECO:0000259" key="13">
    <source>
        <dbReference type="PROSITE" id="PS50002"/>
    </source>
</evidence>
<dbReference type="InterPro" id="IPR008145">
    <property type="entry name" value="GK/Ca_channel_bsu"/>
</dbReference>
<dbReference type="Gene3D" id="3.40.50.300">
    <property type="entry name" value="P-loop containing nucleotide triphosphate hydrolases"/>
    <property type="match status" value="1"/>
</dbReference>
<dbReference type="InterPro" id="IPR001452">
    <property type="entry name" value="SH3_domain"/>
</dbReference>
<evidence type="ECO:0000256" key="5">
    <source>
        <dbReference type="ARBA" id="ARBA00022443"/>
    </source>
</evidence>
<dbReference type="SMART" id="SM00228">
    <property type="entry name" value="PDZ"/>
    <property type="match status" value="3"/>
</dbReference>
<dbReference type="CDD" id="cd06729">
    <property type="entry name" value="PDZ3_ZO1-like_domain"/>
    <property type="match status" value="1"/>
</dbReference>
<dbReference type="InterPro" id="IPR036034">
    <property type="entry name" value="PDZ_sf"/>
</dbReference>
<evidence type="ECO:0000256" key="7">
    <source>
        <dbReference type="ARBA" id="ARBA00022553"/>
    </source>
</evidence>
<dbReference type="GO" id="GO:0005886">
    <property type="term" value="C:plasma membrane"/>
    <property type="evidence" value="ECO:0007669"/>
    <property type="project" value="UniProtKB-SubCell"/>
</dbReference>
<evidence type="ECO:0000256" key="3">
    <source>
        <dbReference type="ARBA" id="ARBA00007014"/>
    </source>
</evidence>
<dbReference type="Pfam" id="PF00595">
    <property type="entry name" value="PDZ"/>
    <property type="match status" value="3"/>
</dbReference>
<feature type="domain" description="PDZ" evidence="15">
    <location>
        <begin position="1"/>
        <end position="79"/>
    </location>
</feature>
<dbReference type="PANTHER" id="PTHR13865:SF26">
    <property type="entry name" value="TIGHT JUNCTION PROTEIN ZO-2"/>
    <property type="match status" value="1"/>
</dbReference>
<dbReference type="FunFam" id="2.30.42.10:FF:000013">
    <property type="entry name" value="Putative tight junction protein ZO-1"/>
    <property type="match status" value="1"/>
</dbReference>
<feature type="region of interest" description="Disordered" evidence="12">
    <location>
        <begin position="849"/>
        <end position="928"/>
    </location>
</feature>
<evidence type="ECO:0000256" key="6">
    <source>
        <dbReference type="ARBA" id="ARBA00022475"/>
    </source>
</evidence>
<keyword evidence="6" id="KW-1003">Cell membrane</keyword>
<evidence type="ECO:0000256" key="10">
    <source>
        <dbReference type="ARBA" id="ARBA00023136"/>
    </source>
</evidence>
<name>A0A669ERU0_ORENI</name>
<comment type="subcellular location">
    <subcellularLocation>
        <location evidence="2">Cell junction</location>
        <location evidence="2">Tight junction</location>
    </subcellularLocation>
    <subcellularLocation>
        <location evidence="1">Cell membrane</location>
        <topology evidence="1">Peripheral membrane protein</topology>
        <orientation evidence="1">Cytoplasmic side</orientation>
    </subcellularLocation>
</comment>
<evidence type="ECO:0000256" key="8">
    <source>
        <dbReference type="ARBA" id="ARBA00022737"/>
    </source>
</evidence>
<dbReference type="GO" id="GO:0090557">
    <property type="term" value="P:establishment of endothelial intestinal barrier"/>
    <property type="evidence" value="ECO:0007669"/>
    <property type="project" value="TreeGrafter"/>
</dbReference>
<reference evidence="16" key="2">
    <citation type="submission" date="2025-08" db="UniProtKB">
        <authorList>
            <consortium name="Ensembl"/>
        </authorList>
    </citation>
    <scope>IDENTIFICATION</scope>
</reference>
<dbReference type="Pfam" id="PF07653">
    <property type="entry name" value="SH3_2"/>
    <property type="match status" value="1"/>
</dbReference>